<keyword evidence="3" id="KW-1185">Reference proteome</keyword>
<evidence type="ECO:0000256" key="1">
    <source>
        <dbReference type="SAM" id="SignalP"/>
    </source>
</evidence>
<feature type="signal peptide" evidence="1">
    <location>
        <begin position="1"/>
        <end position="23"/>
    </location>
</feature>
<accession>A0A7R9GCZ6</accession>
<dbReference type="Proteomes" id="UP000678499">
    <property type="component" value="Unassembled WGS sequence"/>
</dbReference>
<sequence length="117" mass="12745">MGKVSTFALLCLVVAGIDGVVGAQAWGRLSGNGYDGVLVSVSDRVPEDQCHQVISNLKVKQEIVRTKELTLPFLRPDKISCCLKATFSLPEEEIFLAQVEAVLTLWILTNDFAHQSG</sequence>
<dbReference type="EMBL" id="OA882671">
    <property type="protein sequence ID" value="CAD7276469.1"/>
    <property type="molecule type" value="Genomic_DNA"/>
</dbReference>
<gene>
    <name evidence="2" type="ORF">NMOB1V02_LOCUS4231</name>
</gene>
<evidence type="ECO:0000313" key="3">
    <source>
        <dbReference type="Proteomes" id="UP000678499"/>
    </source>
</evidence>
<evidence type="ECO:0000313" key="2">
    <source>
        <dbReference type="EMBL" id="CAD7276469.1"/>
    </source>
</evidence>
<dbReference type="EMBL" id="CAJPEX010000634">
    <property type="protein sequence ID" value="CAG0916621.1"/>
    <property type="molecule type" value="Genomic_DNA"/>
</dbReference>
<reference evidence="2" key="1">
    <citation type="submission" date="2020-11" db="EMBL/GenBank/DDBJ databases">
        <authorList>
            <person name="Tran Van P."/>
        </authorList>
    </citation>
    <scope>NUCLEOTIDE SEQUENCE</scope>
</reference>
<dbReference type="AlphaFoldDB" id="A0A7R9GCZ6"/>
<proteinExistence type="predicted"/>
<organism evidence="2">
    <name type="scientific">Notodromas monacha</name>
    <dbReference type="NCBI Taxonomy" id="399045"/>
    <lineage>
        <taxon>Eukaryota</taxon>
        <taxon>Metazoa</taxon>
        <taxon>Ecdysozoa</taxon>
        <taxon>Arthropoda</taxon>
        <taxon>Crustacea</taxon>
        <taxon>Oligostraca</taxon>
        <taxon>Ostracoda</taxon>
        <taxon>Podocopa</taxon>
        <taxon>Podocopida</taxon>
        <taxon>Cypridocopina</taxon>
        <taxon>Cypridoidea</taxon>
        <taxon>Cyprididae</taxon>
        <taxon>Notodromas</taxon>
    </lineage>
</organism>
<protein>
    <submittedName>
        <fullName evidence="2">Uncharacterized protein</fullName>
    </submittedName>
</protein>
<feature type="chain" id="PRO_5036210731" evidence="1">
    <location>
        <begin position="24"/>
        <end position="117"/>
    </location>
</feature>
<name>A0A7R9GCZ6_9CRUS</name>
<keyword evidence="1" id="KW-0732">Signal</keyword>